<dbReference type="InterPro" id="IPR002937">
    <property type="entry name" value="Amino_oxidase"/>
</dbReference>
<dbReference type="GO" id="GO:0016491">
    <property type="term" value="F:oxidoreductase activity"/>
    <property type="evidence" value="ECO:0007669"/>
    <property type="project" value="InterPro"/>
</dbReference>
<dbReference type="SUPFAM" id="SSF51905">
    <property type="entry name" value="FAD/NAD(P)-binding domain"/>
    <property type="match status" value="1"/>
</dbReference>
<name>A0A443I8J3_BYSSP</name>
<feature type="signal peptide" evidence="3">
    <location>
        <begin position="1"/>
        <end position="17"/>
    </location>
</feature>
<feature type="chain" id="PRO_5019086893" description="Amine oxidase domain-containing protein" evidence="3">
    <location>
        <begin position="18"/>
        <end position="577"/>
    </location>
</feature>
<dbReference type="PANTHER" id="PTHR42923:SF17">
    <property type="entry name" value="AMINE OXIDASE DOMAIN-CONTAINING PROTEIN"/>
    <property type="match status" value="1"/>
</dbReference>
<keyword evidence="2" id="KW-0472">Membrane</keyword>
<dbReference type="Proteomes" id="UP000283841">
    <property type="component" value="Unassembled WGS sequence"/>
</dbReference>
<evidence type="ECO:0000256" key="2">
    <source>
        <dbReference type="SAM" id="Phobius"/>
    </source>
</evidence>
<dbReference type="Gene3D" id="1.10.405.20">
    <property type="match status" value="1"/>
</dbReference>
<proteinExistence type="predicted"/>
<evidence type="ECO:0000256" key="3">
    <source>
        <dbReference type="SAM" id="SignalP"/>
    </source>
</evidence>
<dbReference type="InterPro" id="IPR050464">
    <property type="entry name" value="Zeta_carotene_desat/Oxidored"/>
</dbReference>
<dbReference type="AlphaFoldDB" id="A0A443I8J3"/>
<gene>
    <name evidence="5" type="ORF">C8Q69DRAFT_441444</name>
</gene>
<evidence type="ECO:0000256" key="1">
    <source>
        <dbReference type="SAM" id="MobiDB-lite"/>
    </source>
</evidence>
<sequence>MPLRVAIVGSGVSGLAALWTLQQQQKQKQQHDEEDEIETHLYEADDRVGGHTLTVPWRNLSKAGGVTMVDIAFTLYNKLTYLLTFSLYAWFRHKKMQTNPVYPSTHPANFTSLLSHLNIASLPMRITFGLSRDNGQFEWSSTSLSTFFAQRRNLLSPSVWRMLFDIWRFNLFATDILHHNNNKYNPLNQNHNQNLKSQQKEEEEESVGSYLKRNNYSSTFRDNYLIPLASSIWVNDPNQTLNSIPILMLVAYFKNHLLLNSSFGDDGVQWLVIKDGAKQYVDRILEGLPVGNLHVSTPIVKVESDCRVEGRGASLLLHTADGSIERFDRVIVATAGDEALRILGDGATDDERRILGCFRTSPSRVFLHSDTSFMPRNRKAWSAWNYHDFSTSVPSGPHVSLTANLNDLPGQDISITGPILTTLNPCRVPDPSSIQGTFYFRHPVYDSASMQAQNELHQIQGRRGIWFAGAWMREGFHEQGFTAGVKAAMDIWPEVKLPFPIVDCPSPEEERMKLSMEGHRLPGLMRLLRLSTHAVQYSIVFGLLIGRVVMFLFGTIYSEYFVAARANARAKAKAKRV</sequence>
<protein>
    <recommendedName>
        <fullName evidence="4">Amine oxidase domain-containing protein</fullName>
    </recommendedName>
</protein>
<dbReference type="GeneID" id="39598021"/>
<dbReference type="Gene3D" id="3.30.70.1990">
    <property type="match status" value="1"/>
</dbReference>
<dbReference type="Gene3D" id="3.50.50.60">
    <property type="entry name" value="FAD/NAD(P)-binding domain"/>
    <property type="match status" value="2"/>
</dbReference>
<organism evidence="5 6">
    <name type="scientific">Byssochlamys spectabilis</name>
    <name type="common">Paecilomyces variotii</name>
    <dbReference type="NCBI Taxonomy" id="264951"/>
    <lineage>
        <taxon>Eukaryota</taxon>
        <taxon>Fungi</taxon>
        <taxon>Dikarya</taxon>
        <taxon>Ascomycota</taxon>
        <taxon>Pezizomycotina</taxon>
        <taxon>Eurotiomycetes</taxon>
        <taxon>Eurotiomycetidae</taxon>
        <taxon>Eurotiales</taxon>
        <taxon>Thermoascaceae</taxon>
        <taxon>Paecilomyces</taxon>
    </lineage>
</organism>
<keyword evidence="2" id="KW-1133">Transmembrane helix</keyword>
<evidence type="ECO:0000259" key="4">
    <source>
        <dbReference type="Pfam" id="PF01593"/>
    </source>
</evidence>
<feature type="domain" description="Amine oxidase" evidence="4">
    <location>
        <begin position="13"/>
        <end position="378"/>
    </location>
</feature>
<dbReference type="STRING" id="264951.A0A443I8J3"/>
<comment type="caution">
    <text evidence="5">The sequence shown here is derived from an EMBL/GenBank/DDBJ whole genome shotgun (WGS) entry which is preliminary data.</text>
</comment>
<dbReference type="RefSeq" id="XP_028490054.1">
    <property type="nucleotide sequence ID" value="XM_028628744.1"/>
</dbReference>
<dbReference type="VEuPathDB" id="FungiDB:C8Q69DRAFT_441444"/>
<feature type="compositionally biased region" description="Polar residues" evidence="1">
    <location>
        <begin position="183"/>
        <end position="195"/>
    </location>
</feature>
<evidence type="ECO:0000313" key="6">
    <source>
        <dbReference type="Proteomes" id="UP000283841"/>
    </source>
</evidence>
<keyword evidence="6" id="KW-1185">Reference proteome</keyword>
<reference evidence="5 6" key="1">
    <citation type="journal article" date="2018" name="Front. Microbiol.">
        <title>Genomic and genetic insights into a cosmopolitan fungus, Paecilomyces variotii (Eurotiales).</title>
        <authorList>
            <person name="Urquhart A.S."/>
            <person name="Mondo S.J."/>
            <person name="Makela M.R."/>
            <person name="Hane J.K."/>
            <person name="Wiebenga A."/>
            <person name="He G."/>
            <person name="Mihaltcheva S."/>
            <person name="Pangilinan J."/>
            <person name="Lipzen A."/>
            <person name="Barry K."/>
            <person name="de Vries R.P."/>
            <person name="Grigoriev I.V."/>
            <person name="Idnurm A."/>
        </authorList>
    </citation>
    <scope>NUCLEOTIDE SEQUENCE [LARGE SCALE GENOMIC DNA]</scope>
    <source>
        <strain evidence="5 6">CBS 101075</strain>
    </source>
</reference>
<feature type="region of interest" description="Disordered" evidence="1">
    <location>
        <begin position="183"/>
        <end position="208"/>
    </location>
</feature>
<accession>A0A443I8J3</accession>
<feature type="transmembrane region" description="Helical" evidence="2">
    <location>
        <begin position="534"/>
        <end position="557"/>
    </location>
</feature>
<keyword evidence="2" id="KW-0812">Transmembrane</keyword>
<dbReference type="EMBL" id="RCNU01000001">
    <property type="protein sequence ID" value="RWR00410.1"/>
    <property type="molecule type" value="Genomic_DNA"/>
</dbReference>
<evidence type="ECO:0000313" key="5">
    <source>
        <dbReference type="EMBL" id="RWR00410.1"/>
    </source>
</evidence>
<dbReference type="InterPro" id="IPR036188">
    <property type="entry name" value="FAD/NAD-bd_sf"/>
</dbReference>
<keyword evidence="3" id="KW-0732">Signal</keyword>
<dbReference type="PANTHER" id="PTHR42923">
    <property type="entry name" value="PROTOPORPHYRINOGEN OXIDASE"/>
    <property type="match status" value="1"/>
</dbReference>
<dbReference type="Pfam" id="PF01593">
    <property type="entry name" value="Amino_oxidase"/>
    <property type="match status" value="1"/>
</dbReference>